<organism evidence="1 2">
    <name type="scientific">Candidatus Pantoea communis</name>
    <dbReference type="NCBI Taxonomy" id="2608354"/>
    <lineage>
        <taxon>Bacteria</taxon>
        <taxon>Pseudomonadati</taxon>
        <taxon>Pseudomonadota</taxon>
        <taxon>Gammaproteobacteria</taxon>
        <taxon>Enterobacterales</taxon>
        <taxon>Erwiniaceae</taxon>
        <taxon>Pantoea</taxon>
    </lineage>
</organism>
<keyword evidence="2" id="KW-1185">Reference proteome</keyword>
<evidence type="ECO:0000313" key="1">
    <source>
        <dbReference type="EMBL" id="NIG17420.1"/>
    </source>
</evidence>
<evidence type="ECO:0000313" key="2">
    <source>
        <dbReference type="Proteomes" id="UP001515780"/>
    </source>
</evidence>
<evidence type="ECO:0008006" key="3">
    <source>
        <dbReference type="Google" id="ProtNLM"/>
    </source>
</evidence>
<gene>
    <name evidence="1" type="ORF">F3J37_01840</name>
</gene>
<protein>
    <recommendedName>
        <fullName evidence="3">Phage protein</fullName>
    </recommendedName>
</protein>
<proteinExistence type="predicted"/>
<name>A0ABX0RIE4_9GAMM</name>
<reference evidence="1 2" key="1">
    <citation type="journal article" date="2019" name="bioRxiv">
        <title>Bacteria contribute to plant secondary compound degradation in a generalist herbivore system.</title>
        <authorList>
            <person name="Francoeur C.B."/>
            <person name="Khadempour L."/>
            <person name="Moreira-Soto R.D."/>
            <person name="Gotting K."/>
            <person name="Book A.J."/>
            <person name="Pinto-Tomas A.A."/>
            <person name="Keefover-Ring K."/>
            <person name="Currie C.R."/>
        </authorList>
    </citation>
    <scope>NUCLEOTIDE SEQUENCE [LARGE SCALE GENOMIC DNA]</scope>
    <source>
        <strain evidence="1">Al-1710</strain>
    </source>
</reference>
<sequence>MMKTVFAVIKNDQTLVENVIVAEDDFNIDGYTLIPVGDLYCQPGMFFNLKDKIFYFDEEFLNSPTYNKDGTYTTQNQ</sequence>
<dbReference type="RefSeq" id="WP_166931379.1">
    <property type="nucleotide sequence ID" value="NZ_VWXC01000001.1"/>
</dbReference>
<dbReference type="Proteomes" id="UP001515780">
    <property type="component" value="Unassembled WGS sequence"/>
</dbReference>
<comment type="caution">
    <text evidence="1">The sequence shown here is derived from an EMBL/GenBank/DDBJ whole genome shotgun (WGS) entry which is preliminary data.</text>
</comment>
<accession>A0ABX0RIE4</accession>
<dbReference type="EMBL" id="VWXC01000001">
    <property type="protein sequence ID" value="NIG17420.1"/>
    <property type="molecule type" value="Genomic_DNA"/>
</dbReference>